<dbReference type="Proteomes" id="UP001501758">
    <property type="component" value="Unassembled WGS sequence"/>
</dbReference>
<dbReference type="NCBIfam" id="NF047593">
    <property type="entry name" value="IS66_ISAeme5_TnpA"/>
    <property type="match status" value="1"/>
</dbReference>
<proteinExistence type="predicted"/>
<reference evidence="1 2" key="1">
    <citation type="journal article" date="2019" name="Int. J. Syst. Evol. Microbiol.">
        <title>The Global Catalogue of Microorganisms (GCM) 10K type strain sequencing project: providing services to taxonomists for standard genome sequencing and annotation.</title>
        <authorList>
            <consortium name="The Broad Institute Genomics Platform"/>
            <consortium name="The Broad Institute Genome Sequencing Center for Infectious Disease"/>
            <person name="Wu L."/>
            <person name="Ma J."/>
        </authorList>
    </citation>
    <scope>NUCLEOTIDE SEQUENCE [LARGE SCALE GENOMIC DNA]</scope>
    <source>
        <strain evidence="1 2">JCM 15974</strain>
    </source>
</reference>
<evidence type="ECO:0000313" key="1">
    <source>
        <dbReference type="EMBL" id="GAA0725893.1"/>
    </source>
</evidence>
<sequence>MQKETTKRKKEMYSILKNWRKSSLSLKEYGEKRGINYGIMKYWNRQFRIEFPESKKTISKKKPIFIPVEVSNPIKKEVVSKTVPIEVHYPNGVFLQCSSDICKKELKTLITLF</sequence>
<name>A0ABN1J1I8_9FLAO</name>
<gene>
    <name evidence="1" type="ORF">GCM10009430_32230</name>
</gene>
<accession>A0ABN1J1I8</accession>
<dbReference type="EMBL" id="BAAAGE010000003">
    <property type="protein sequence ID" value="GAA0725893.1"/>
    <property type="molecule type" value="Genomic_DNA"/>
</dbReference>
<evidence type="ECO:0008006" key="3">
    <source>
        <dbReference type="Google" id="ProtNLM"/>
    </source>
</evidence>
<dbReference type="RefSeq" id="WP_343913295.1">
    <property type="nucleotide sequence ID" value="NZ_BAAAGE010000003.1"/>
</dbReference>
<keyword evidence="2" id="KW-1185">Reference proteome</keyword>
<protein>
    <recommendedName>
        <fullName evidence="3">Transposase</fullName>
    </recommendedName>
</protein>
<organism evidence="1 2">
    <name type="scientific">Aquimarina litoralis</name>
    <dbReference type="NCBI Taxonomy" id="584605"/>
    <lineage>
        <taxon>Bacteria</taxon>
        <taxon>Pseudomonadati</taxon>
        <taxon>Bacteroidota</taxon>
        <taxon>Flavobacteriia</taxon>
        <taxon>Flavobacteriales</taxon>
        <taxon>Flavobacteriaceae</taxon>
        <taxon>Aquimarina</taxon>
    </lineage>
</organism>
<comment type="caution">
    <text evidence="1">The sequence shown here is derived from an EMBL/GenBank/DDBJ whole genome shotgun (WGS) entry which is preliminary data.</text>
</comment>
<evidence type="ECO:0000313" key="2">
    <source>
        <dbReference type="Proteomes" id="UP001501758"/>
    </source>
</evidence>